<sequence>MLQVFILLSILFSVICSIILVKIFKTKKHLIVKPSFWFLLFFHVQIQWSSTIYGLEVFQKLEQPYLFFALTQVLPLLFCFIVQKTYINTAKNIYSKLYQTNKIIPEKDYKFLISLIFVLSVVIVGLFLLNTPLKKTGLFQIFNGSDALESTIAREESLKNAPAIVRYTYVFFNKVLAIIAVVIITRRLYKNFKNKQWRNFALKLMLILFIAIMSSLSGARSHGIYVLLSSVITILFLVNFEVPLLTIVISVLVLLLVPVSLQLNKFHRNFSLENILLTYDEILLKRSIRIPMETGLTWLDYVQRHGIWGINGVSFLKPFTGDNYVNVANYMMNQSNDRLSVDSGLMNTSFIFSYYSYMGYFAFILYPFLFILLDISLKVTRKLNIRLLLPATVLLCLSCINLVNTEYHTILLSYGYLTGLVFLSIMNKRMSKRSLNNRSF</sequence>
<dbReference type="RefSeq" id="WP_256541120.1">
    <property type="nucleotide sequence ID" value="NZ_JANHOH010000010.1"/>
</dbReference>
<evidence type="ECO:0008006" key="4">
    <source>
        <dbReference type="Google" id="ProtNLM"/>
    </source>
</evidence>
<keyword evidence="3" id="KW-1185">Reference proteome</keyword>
<feature type="transmembrane region" description="Helical" evidence="1">
    <location>
        <begin position="6"/>
        <end position="24"/>
    </location>
</feature>
<feature type="transmembrane region" description="Helical" evidence="1">
    <location>
        <begin position="245"/>
        <end position="263"/>
    </location>
</feature>
<accession>A0ABT1T980</accession>
<keyword evidence="1" id="KW-0472">Membrane</keyword>
<feature type="transmembrane region" description="Helical" evidence="1">
    <location>
        <begin position="65"/>
        <end position="87"/>
    </location>
</feature>
<feature type="transmembrane region" description="Helical" evidence="1">
    <location>
        <begin position="36"/>
        <end position="53"/>
    </location>
</feature>
<reference evidence="2 3" key="1">
    <citation type="submission" date="2022-07" db="EMBL/GenBank/DDBJ databases">
        <title>Mucilaginibacter sp. JC4.</title>
        <authorList>
            <person name="Le V."/>
            <person name="Ko S.-R."/>
            <person name="Ahn C.-Y."/>
            <person name="Oh H.-M."/>
        </authorList>
    </citation>
    <scope>NUCLEOTIDE SEQUENCE [LARGE SCALE GENOMIC DNA]</scope>
    <source>
        <strain evidence="2 3">JC4</strain>
    </source>
</reference>
<feature type="transmembrane region" description="Helical" evidence="1">
    <location>
        <begin position="354"/>
        <end position="373"/>
    </location>
</feature>
<name>A0ABT1T980_9SPHI</name>
<proteinExistence type="predicted"/>
<evidence type="ECO:0000313" key="2">
    <source>
        <dbReference type="EMBL" id="MCQ6960950.1"/>
    </source>
</evidence>
<feature type="transmembrane region" description="Helical" evidence="1">
    <location>
        <begin position="197"/>
        <end position="216"/>
    </location>
</feature>
<gene>
    <name evidence="2" type="ORF">NPE20_23420</name>
</gene>
<dbReference type="Proteomes" id="UP001204376">
    <property type="component" value="Unassembled WGS sequence"/>
</dbReference>
<feature type="transmembrane region" description="Helical" evidence="1">
    <location>
        <begin position="222"/>
        <end position="238"/>
    </location>
</feature>
<keyword evidence="1" id="KW-1133">Transmembrane helix</keyword>
<comment type="caution">
    <text evidence="2">The sequence shown here is derived from an EMBL/GenBank/DDBJ whole genome shotgun (WGS) entry which is preliminary data.</text>
</comment>
<dbReference type="EMBL" id="JANHOH010000010">
    <property type="protein sequence ID" value="MCQ6960950.1"/>
    <property type="molecule type" value="Genomic_DNA"/>
</dbReference>
<organism evidence="2 3">
    <name type="scientific">Mucilaginibacter aquariorum</name>
    <dbReference type="NCBI Taxonomy" id="2967225"/>
    <lineage>
        <taxon>Bacteria</taxon>
        <taxon>Pseudomonadati</taxon>
        <taxon>Bacteroidota</taxon>
        <taxon>Sphingobacteriia</taxon>
        <taxon>Sphingobacteriales</taxon>
        <taxon>Sphingobacteriaceae</taxon>
        <taxon>Mucilaginibacter</taxon>
    </lineage>
</organism>
<feature type="transmembrane region" description="Helical" evidence="1">
    <location>
        <begin position="385"/>
        <end position="403"/>
    </location>
</feature>
<feature type="transmembrane region" description="Helical" evidence="1">
    <location>
        <begin position="409"/>
        <end position="426"/>
    </location>
</feature>
<feature type="transmembrane region" description="Helical" evidence="1">
    <location>
        <begin position="164"/>
        <end position="185"/>
    </location>
</feature>
<evidence type="ECO:0000313" key="3">
    <source>
        <dbReference type="Proteomes" id="UP001204376"/>
    </source>
</evidence>
<evidence type="ECO:0000256" key="1">
    <source>
        <dbReference type="SAM" id="Phobius"/>
    </source>
</evidence>
<protein>
    <recommendedName>
        <fullName evidence="4">Oligosaccharide repeat unit polymerase</fullName>
    </recommendedName>
</protein>
<feature type="transmembrane region" description="Helical" evidence="1">
    <location>
        <begin position="108"/>
        <end position="129"/>
    </location>
</feature>
<keyword evidence="1" id="KW-0812">Transmembrane</keyword>